<dbReference type="KEGG" id="ssl:SS1G_12825"/>
<dbReference type="Proteomes" id="UP000001312">
    <property type="component" value="Unassembled WGS sequence"/>
</dbReference>
<dbReference type="InParanoid" id="A7F5E7"/>
<keyword evidence="2" id="KW-1185">Reference proteome</keyword>
<sequence length="91" mass="10081">MGSSDTTGSPTRVTFATRIPVTSSLLGSCAMRILPRWLSVIRTHSRTGGRKPLYGKLLLLYRQATAFRNSTRGVILSPHCMVAWRWASETS</sequence>
<dbReference type="EMBL" id="CH476642">
    <property type="protein sequence ID" value="EDN97968.1"/>
    <property type="molecule type" value="Genomic_DNA"/>
</dbReference>
<dbReference type="GeneID" id="5482332"/>
<gene>
    <name evidence="1" type="ORF">SS1G_12825</name>
</gene>
<evidence type="ECO:0000313" key="1">
    <source>
        <dbReference type="EMBL" id="EDN97968.1"/>
    </source>
</evidence>
<dbReference type="AlphaFoldDB" id="A7F5E7"/>
<reference evidence="2" key="1">
    <citation type="journal article" date="2011" name="PLoS Genet.">
        <title>Genomic analysis of the necrotrophic fungal pathogens Sclerotinia sclerotiorum and Botrytis cinerea.</title>
        <authorList>
            <person name="Amselem J."/>
            <person name="Cuomo C.A."/>
            <person name="van Kan J.A."/>
            <person name="Viaud M."/>
            <person name="Benito E.P."/>
            <person name="Couloux A."/>
            <person name="Coutinho P.M."/>
            <person name="de Vries R.P."/>
            <person name="Dyer P.S."/>
            <person name="Fillinger S."/>
            <person name="Fournier E."/>
            <person name="Gout L."/>
            <person name="Hahn M."/>
            <person name="Kohn L."/>
            <person name="Lapalu N."/>
            <person name="Plummer K.M."/>
            <person name="Pradier J.M."/>
            <person name="Quevillon E."/>
            <person name="Sharon A."/>
            <person name="Simon A."/>
            <person name="ten Have A."/>
            <person name="Tudzynski B."/>
            <person name="Tudzynski P."/>
            <person name="Wincker P."/>
            <person name="Andrew M."/>
            <person name="Anthouard V."/>
            <person name="Beever R.E."/>
            <person name="Beffa R."/>
            <person name="Benoit I."/>
            <person name="Bouzid O."/>
            <person name="Brault B."/>
            <person name="Chen Z."/>
            <person name="Choquer M."/>
            <person name="Collemare J."/>
            <person name="Cotton P."/>
            <person name="Danchin E.G."/>
            <person name="Da Silva C."/>
            <person name="Gautier A."/>
            <person name="Giraud C."/>
            <person name="Giraud T."/>
            <person name="Gonzalez C."/>
            <person name="Grossetete S."/>
            <person name="Guldener U."/>
            <person name="Henrissat B."/>
            <person name="Howlett B.J."/>
            <person name="Kodira C."/>
            <person name="Kretschmer M."/>
            <person name="Lappartient A."/>
            <person name="Leroch M."/>
            <person name="Levis C."/>
            <person name="Mauceli E."/>
            <person name="Neuveglise C."/>
            <person name="Oeser B."/>
            <person name="Pearson M."/>
            <person name="Poulain J."/>
            <person name="Poussereau N."/>
            <person name="Quesneville H."/>
            <person name="Rascle C."/>
            <person name="Schumacher J."/>
            <person name="Segurens B."/>
            <person name="Sexton A."/>
            <person name="Silva E."/>
            <person name="Sirven C."/>
            <person name="Soanes D.M."/>
            <person name="Talbot N.J."/>
            <person name="Templeton M."/>
            <person name="Yandava C."/>
            <person name="Yarden O."/>
            <person name="Zeng Q."/>
            <person name="Rollins J.A."/>
            <person name="Lebrun M.H."/>
            <person name="Dickman M."/>
        </authorList>
    </citation>
    <scope>NUCLEOTIDE SEQUENCE [LARGE SCALE GENOMIC DNA]</scope>
    <source>
        <strain evidence="2">ATCC 18683 / 1980 / Ss-1</strain>
    </source>
</reference>
<dbReference type="RefSeq" id="XP_001586247.1">
    <property type="nucleotide sequence ID" value="XM_001586197.1"/>
</dbReference>
<evidence type="ECO:0000313" key="2">
    <source>
        <dbReference type="Proteomes" id="UP000001312"/>
    </source>
</evidence>
<proteinExistence type="predicted"/>
<accession>A7F5E7</accession>
<organism evidence="1 2">
    <name type="scientific">Sclerotinia sclerotiorum (strain ATCC 18683 / 1980 / Ss-1)</name>
    <name type="common">White mold</name>
    <name type="synonym">Whetzelinia sclerotiorum</name>
    <dbReference type="NCBI Taxonomy" id="665079"/>
    <lineage>
        <taxon>Eukaryota</taxon>
        <taxon>Fungi</taxon>
        <taxon>Dikarya</taxon>
        <taxon>Ascomycota</taxon>
        <taxon>Pezizomycotina</taxon>
        <taxon>Leotiomycetes</taxon>
        <taxon>Helotiales</taxon>
        <taxon>Sclerotiniaceae</taxon>
        <taxon>Sclerotinia</taxon>
    </lineage>
</organism>
<name>A7F5E7_SCLS1</name>
<protein>
    <submittedName>
        <fullName evidence="1">Uncharacterized protein</fullName>
    </submittedName>
</protein>